<feature type="domain" description="HTH cro/C1-type" evidence="1">
    <location>
        <begin position="24"/>
        <end position="62"/>
    </location>
</feature>
<dbReference type="SUPFAM" id="SSF47413">
    <property type="entry name" value="lambda repressor-like DNA-binding domains"/>
    <property type="match status" value="1"/>
</dbReference>
<evidence type="ECO:0000313" key="3">
    <source>
        <dbReference type="Proteomes" id="UP000634229"/>
    </source>
</evidence>
<dbReference type="RefSeq" id="WP_201879623.1">
    <property type="nucleotide sequence ID" value="NZ_JAERRF010000022.1"/>
</dbReference>
<reference evidence="2 3" key="1">
    <citation type="submission" date="2021-01" db="EMBL/GenBank/DDBJ databases">
        <title>WGS of actinomycetes isolated from Thailand.</title>
        <authorList>
            <person name="Thawai C."/>
        </authorList>
    </citation>
    <scope>NUCLEOTIDE SEQUENCE [LARGE SCALE GENOMIC DNA]</scope>
    <source>
        <strain evidence="2 3">CA1R205</strain>
    </source>
</reference>
<keyword evidence="3" id="KW-1185">Reference proteome</keyword>
<dbReference type="InterPro" id="IPR001387">
    <property type="entry name" value="Cro/C1-type_HTH"/>
</dbReference>
<dbReference type="InterPro" id="IPR043917">
    <property type="entry name" value="DUF5753"/>
</dbReference>
<accession>A0ABS1NLH1</accession>
<protein>
    <submittedName>
        <fullName evidence="2">Helix-turn-helix domain-containing protein</fullName>
    </submittedName>
</protein>
<sequence length="166" mass="18493">MADPHDEDAGDGAVDLFRALGRQIKVLRERGGLRQKELGERLGYSEATISSVERGLRVPQPEHPFGGRDVQRGQLERLFETARMRNVEVQIMPTDSEEHAGMGGPFTLLTPKGRSQVAYLEVQNLSRLITDAEEVRILAAKYGSIRSQALTPRESLLLLEKMLGEL</sequence>
<dbReference type="InterPro" id="IPR010982">
    <property type="entry name" value="Lambda_DNA-bd_dom_sf"/>
</dbReference>
<dbReference type="Pfam" id="PF13560">
    <property type="entry name" value="HTH_31"/>
    <property type="match status" value="1"/>
</dbReference>
<dbReference type="Proteomes" id="UP000634229">
    <property type="component" value="Unassembled WGS sequence"/>
</dbReference>
<evidence type="ECO:0000259" key="1">
    <source>
        <dbReference type="PROSITE" id="PS50943"/>
    </source>
</evidence>
<dbReference type="EMBL" id="JAERRF010000022">
    <property type="protein sequence ID" value="MBL1100784.1"/>
    <property type="molecule type" value="Genomic_DNA"/>
</dbReference>
<dbReference type="PROSITE" id="PS50943">
    <property type="entry name" value="HTH_CROC1"/>
    <property type="match status" value="1"/>
</dbReference>
<name>A0ABS1NLH1_9ACTN</name>
<gene>
    <name evidence="2" type="ORF">JK363_29795</name>
</gene>
<comment type="caution">
    <text evidence="2">The sequence shown here is derived from an EMBL/GenBank/DDBJ whole genome shotgun (WGS) entry which is preliminary data.</text>
</comment>
<evidence type="ECO:0000313" key="2">
    <source>
        <dbReference type="EMBL" id="MBL1100784.1"/>
    </source>
</evidence>
<dbReference type="Pfam" id="PF19054">
    <property type="entry name" value="DUF5753"/>
    <property type="match status" value="1"/>
</dbReference>
<dbReference type="CDD" id="cd00093">
    <property type="entry name" value="HTH_XRE"/>
    <property type="match status" value="1"/>
</dbReference>
<organism evidence="2 3">
    <name type="scientific">Streptomyces coffeae</name>
    <dbReference type="NCBI Taxonomy" id="621382"/>
    <lineage>
        <taxon>Bacteria</taxon>
        <taxon>Bacillati</taxon>
        <taxon>Actinomycetota</taxon>
        <taxon>Actinomycetes</taxon>
        <taxon>Kitasatosporales</taxon>
        <taxon>Streptomycetaceae</taxon>
        <taxon>Streptomyces</taxon>
    </lineage>
</organism>
<dbReference type="Gene3D" id="1.10.260.40">
    <property type="entry name" value="lambda repressor-like DNA-binding domains"/>
    <property type="match status" value="1"/>
</dbReference>
<proteinExistence type="predicted"/>